<feature type="compositionally biased region" description="Basic and acidic residues" evidence="1">
    <location>
        <begin position="67"/>
        <end position="79"/>
    </location>
</feature>
<dbReference type="EMBL" id="VXLC01000010">
    <property type="protein sequence ID" value="KAA8886919.1"/>
    <property type="molecule type" value="Genomic_DNA"/>
</dbReference>
<dbReference type="Proteomes" id="UP000323876">
    <property type="component" value="Unassembled WGS sequence"/>
</dbReference>
<evidence type="ECO:0000256" key="1">
    <source>
        <dbReference type="SAM" id="MobiDB-lite"/>
    </source>
</evidence>
<evidence type="ECO:0000313" key="3">
    <source>
        <dbReference type="Proteomes" id="UP000323876"/>
    </source>
</evidence>
<feature type="region of interest" description="Disordered" evidence="1">
    <location>
        <begin position="57"/>
        <end position="89"/>
    </location>
</feature>
<organism evidence="2 3">
    <name type="scientific">Nocardia colli</name>
    <dbReference type="NCBI Taxonomy" id="2545717"/>
    <lineage>
        <taxon>Bacteria</taxon>
        <taxon>Bacillati</taxon>
        <taxon>Actinomycetota</taxon>
        <taxon>Actinomycetes</taxon>
        <taxon>Mycobacteriales</taxon>
        <taxon>Nocardiaceae</taxon>
        <taxon>Nocardia</taxon>
    </lineage>
</organism>
<comment type="caution">
    <text evidence="2">The sequence shown here is derived from an EMBL/GenBank/DDBJ whole genome shotgun (WGS) entry which is preliminary data.</text>
</comment>
<evidence type="ECO:0000313" key="2">
    <source>
        <dbReference type="EMBL" id="KAA8886919.1"/>
    </source>
</evidence>
<sequence length="89" mass="8521">METGSGDESVASVADAGVAEGTLSADVQAGESGSAADDVAEAKSSFDVVVEPSGSVTVVADGGDAEADARVSSDDERVVDGGADSSPQS</sequence>
<keyword evidence="3" id="KW-1185">Reference proteome</keyword>
<reference evidence="2 3" key="1">
    <citation type="submission" date="2019-09" db="EMBL/GenBank/DDBJ databases">
        <authorList>
            <person name="Wang X."/>
        </authorList>
    </citation>
    <scope>NUCLEOTIDE SEQUENCE [LARGE SCALE GENOMIC DNA]</scope>
    <source>
        <strain evidence="2 3">CICC 11023</strain>
    </source>
</reference>
<dbReference type="AlphaFoldDB" id="A0A5N0EEF3"/>
<gene>
    <name evidence="2" type="ORF">F3087_22190</name>
</gene>
<accession>A0A5N0EEF3</accession>
<protein>
    <submittedName>
        <fullName evidence="2">Uncharacterized protein</fullName>
    </submittedName>
</protein>
<proteinExistence type="predicted"/>
<name>A0A5N0EEF3_9NOCA</name>